<dbReference type="InterPro" id="IPR006162">
    <property type="entry name" value="Ppantetheine_attach_site"/>
</dbReference>
<name>A0A450U486_9GAMM</name>
<dbReference type="InterPro" id="IPR010071">
    <property type="entry name" value="AA_adenyl_dom"/>
</dbReference>
<dbReference type="Gene3D" id="1.10.1200.10">
    <property type="entry name" value="ACP-like"/>
    <property type="match status" value="1"/>
</dbReference>
<dbReference type="FunFam" id="3.40.50.980:FF:000002">
    <property type="entry name" value="Enterobactin synthetase component F"/>
    <property type="match status" value="1"/>
</dbReference>
<dbReference type="AlphaFoldDB" id="A0A450U486"/>
<dbReference type="GO" id="GO:0003824">
    <property type="term" value="F:catalytic activity"/>
    <property type="evidence" value="ECO:0007669"/>
    <property type="project" value="InterPro"/>
</dbReference>
<dbReference type="Gene3D" id="3.40.50.1820">
    <property type="entry name" value="alpha/beta hydrolase"/>
    <property type="match status" value="1"/>
</dbReference>
<reference evidence="5" key="1">
    <citation type="submission" date="2019-02" db="EMBL/GenBank/DDBJ databases">
        <authorList>
            <person name="Gruber-Vodicka R. H."/>
            <person name="Seah K. B. B."/>
        </authorList>
    </citation>
    <scope>NUCLEOTIDE SEQUENCE</scope>
    <source>
        <strain evidence="5">BECK_BZ131</strain>
    </source>
</reference>
<dbReference type="InterPro" id="IPR025110">
    <property type="entry name" value="AMP-bd_C"/>
</dbReference>
<dbReference type="GO" id="GO:0031177">
    <property type="term" value="F:phosphopantetheine binding"/>
    <property type="evidence" value="ECO:0007669"/>
    <property type="project" value="InterPro"/>
</dbReference>
<dbReference type="SUPFAM" id="SSF53474">
    <property type="entry name" value="alpha/beta-Hydrolases"/>
    <property type="match status" value="1"/>
</dbReference>
<keyword evidence="2" id="KW-0596">Phosphopantetheine</keyword>
<dbReference type="InterPro" id="IPR020845">
    <property type="entry name" value="AMP-binding_CS"/>
</dbReference>
<dbReference type="Pfam" id="PF13193">
    <property type="entry name" value="AMP-binding_C"/>
    <property type="match status" value="1"/>
</dbReference>
<evidence type="ECO:0000259" key="4">
    <source>
        <dbReference type="PROSITE" id="PS50075"/>
    </source>
</evidence>
<gene>
    <name evidence="5" type="ORF">BECKFW1821C_GA0114237_11702</name>
</gene>
<dbReference type="InterPro" id="IPR036736">
    <property type="entry name" value="ACP-like_sf"/>
</dbReference>
<dbReference type="FunFam" id="2.30.38.10:FF:000001">
    <property type="entry name" value="Non-ribosomal peptide synthetase PvdI"/>
    <property type="match status" value="1"/>
</dbReference>
<protein>
    <submittedName>
        <fullName evidence="5">Amino acid adenylation domain-containing protein</fullName>
    </submittedName>
</protein>
<dbReference type="InterPro" id="IPR029058">
    <property type="entry name" value="AB_hydrolase_fold"/>
</dbReference>
<dbReference type="Gene3D" id="3.30.559.30">
    <property type="entry name" value="Nonribosomal peptide synthetase, condensation domain"/>
    <property type="match status" value="1"/>
</dbReference>
<evidence type="ECO:0000256" key="2">
    <source>
        <dbReference type="ARBA" id="ARBA00022450"/>
    </source>
</evidence>
<dbReference type="PROSITE" id="PS00455">
    <property type="entry name" value="AMP_BINDING"/>
    <property type="match status" value="1"/>
</dbReference>
<dbReference type="InterPro" id="IPR000873">
    <property type="entry name" value="AMP-dep_synth/lig_dom"/>
</dbReference>
<dbReference type="SUPFAM" id="SSF47336">
    <property type="entry name" value="ACP-like"/>
    <property type="match status" value="1"/>
</dbReference>
<dbReference type="Gene3D" id="2.30.38.10">
    <property type="entry name" value="Luciferase, Domain 3"/>
    <property type="match status" value="1"/>
</dbReference>
<keyword evidence="3" id="KW-0597">Phosphoprotein</keyword>
<dbReference type="FunFam" id="3.40.50.980:FF:000001">
    <property type="entry name" value="Non-ribosomal peptide synthetase"/>
    <property type="match status" value="1"/>
</dbReference>
<dbReference type="NCBIfam" id="TIGR01733">
    <property type="entry name" value="AA-adenyl-dom"/>
    <property type="match status" value="1"/>
</dbReference>
<dbReference type="InterPro" id="IPR001242">
    <property type="entry name" value="Condensation_dom"/>
</dbReference>
<dbReference type="PROSITE" id="PS50075">
    <property type="entry name" value="CARRIER"/>
    <property type="match status" value="1"/>
</dbReference>
<dbReference type="InterPro" id="IPR001031">
    <property type="entry name" value="Thioesterase"/>
</dbReference>
<dbReference type="SMART" id="SM00823">
    <property type="entry name" value="PKS_PP"/>
    <property type="match status" value="1"/>
</dbReference>
<dbReference type="SUPFAM" id="SSF52777">
    <property type="entry name" value="CoA-dependent acyltransferases"/>
    <property type="match status" value="1"/>
</dbReference>
<dbReference type="Pfam" id="PF00501">
    <property type="entry name" value="AMP-binding"/>
    <property type="match status" value="1"/>
</dbReference>
<dbReference type="GO" id="GO:0005829">
    <property type="term" value="C:cytosol"/>
    <property type="evidence" value="ECO:0007669"/>
    <property type="project" value="TreeGrafter"/>
</dbReference>
<dbReference type="InterPro" id="IPR045851">
    <property type="entry name" value="AMP-bd_C_sf"/>
</dbReference>
<dbReference type="SUPFAM" id="SSF56801">
    <property type="entry name" value="Acetyl-CoA synthetase-like"/>
    <property type="match status" value="1"/>
</dbReference>
<comment type="cofactor">
    <cofactor evidence="1">
        <name>pantetheine 4'-phosphate</name>
        <dbReference type="ChEBI" id="CHEBI:47942"/>
    </cofactor>
</comment>
<dbReference type="InterPro" id="IPR009081">
    <property type="entry name" value="PP-bd_ACP"/>
</dbReference>
<dbReference type="PANTHER" id="PTHR45527">
    <property type="entry name" value="NONRIBOSOMAL PEPTIDE SYNTHETASE"/>
    <property type="match status" value="1"/>
</dbReference>
<dbReference type="Gene3D" id="3.30.300.30">
    <property type="match status" value="1"/>
</dbReference>
<dbReference type="Pfam" id="PF00550">
    <property type="entry name" value="PP-binding"/>
    <property type="match status" value="1"/>
</dbReference>
<dbReference type="PANTHER" id="PTHR45527:SF1">
    <property type="entry name" value="FATTY ACID SYNTHASE"/>
    <property type="match status" value="1"/>
</dbReference>
<proteinExistence type="predicted"/>
<dbReference type="Pfam" id="PF00975">
    <property type="entry name" value="Thioesterase"/>
    <property type="match status" value="1"/>
</dbReference>
<dbReference type="CDD" id="cd17646">
    <property type="entry name" value="A_NRPS_AB3403-like"/>
    <property type="match status" value="1"/>
</dbReference>
<dbReference type="EMBL" id="CAADFE010000170">
    <property type="protein sequence ID" value="VFJ78176.1"/>
    <property type="molecule type" value="Genomic_DNA"/>
</dbReference>
<dbReference type="FunFam" id="3.30.300.30:FF:000010">
    <property type="entry name" value="Enterobactin synthetase component F"/>
    <property type="match status" value="1"/>
</dbReference>
<evidence type="ECO:0000256" key="1">
    <source>
        <dbReference type="ARBA" id="ARBA00001957"/>
    </source>
</evidence>
<feature type="domain" description="Carrier" evidence="4">
    <location>
        <begin position="780"/>
        <end position="855"/>
    </location>
</feature>
<dbReference type="InterPro" id="IPR020806">
    <property type="entry name" value="PKS_PP-bd"/>
</dbReference>
<evidence type="ECO:0000256" key="3">
    <source>
        <dbReference type="ARBA" id="ARBA00022553"/>
    </source>
</evidence>
<dbReference type="GO" id="GO:0043041">
    <property type="term" value="P:amino acid activation for nonribosomal peptide biosynthetic process"/>
    <property type="evidence" value="ECO:0007669"/>
    <property type="project" value="TreeGrafter"/>
</dbReference>
<organism evidence="5">
    <name type="scientific">Candidatus Kentrum sp. FW</name>
    <dbReference type="NCBI Taxonomy" id="2126338"/>
    <lineage>
        <taxon>Bacteria</taxon>
        <taxon>Pseudomonadati</taxon>
        <taxon>Pseudomonadota</taxon>
        <taxon>Gammaproteobacteria</taxon>
        <taxon>Candidatus Kentrum</taxon>
    </lineage>
</organism>
<dbReference type="Gene3D" id="3.40.50.980">
    <property type="match status" value="2"/>
</dbReference>
<dbReference type="GO" id="GO:0044550">
    <property type="term" value="P:secondary metabolite biosynthetic process"/>
    <property type="evidence" value="ECO:0007669"/>
    <property type="project" value="UniProtKB-ARBA"/>
</dbReference>
<evidence type="ECO:0000313" key="5">
    <source>
        <dbReference type="EMBL" id="VFJ78176.1"/>
    </source>
</evidence>
<sequence>MIKQTRLAGEVPTLNLPVDHPRPAVQGYHGSSMPFSLSGKSTERLKQLAREEKTTLFGLLVTVFQILLHRYTGQDDIWIGIPASTSRYRPEFANLVGYLINPVVFRGSLDPVTKPSFRGQLTRTGQIIGEAINHSAYPFPLLVRDLQPHRDSSHTPLFQVMVDFQPGSSALLERKMTDLTTSALAFPQMEGQFDLTLSVSQGETISGHFRYNTDLFERGTIERMAGHFQVLLIAIVDNPAQSIGFLPMLTDAEIRQLRAWNETDRDYPKDRTLVDLFEEQVHRGPDNVALVFDNQEISYRELNIRVNRLAGRLRTLGVGPEVLVGLLAERSVEMVAGLLAILKAGGAYVPLDPEYPKERLAFMAEDAALEVLLCHGATRARLPKCSARVLDMESAATTDSESSENPARAAGPNNLAYVIYTSGSTGEPKGCANEHGGILNRILWMQEEYRLAPEDVVVQKTPFGFDVSVWEFLWPLISGARLVVARPDGHKDPDYLADLIDTHKVSVLHFVPSMLSAFLEGIGDRRCPSLRDIICSGEALAPALRKRFFDTLDARLHNLYGPTEAAIDVSYWQCRGDDSLATVPIGRPIANTQLHILDPGGTPVPVGVSGELHIGGVGVARGYLNRPELTAEKFIPDPFRDEPGARLYRSGDLCRRLPDGNIEFLGRMDNQIKLRGFRIELGEIEAVSNRHPAVRETVVVIRDLEERQQLVAYITLDKEHSISDPEFELKDYLAEKLPDYMVPDAFVVLEQLPMNRNGKIDRKALPKPNVAAMKGDHIDPPRDNVEFRLVRIWEKLFAISPMGVRDNFFTIGGDSLLAIRLLAGIEREFGVRLPLHLLFQEGTVEQLAGILRRDNFTPPAWSPLVCLQPQGREPPLFFVHPSGGSAFNYYEIAALMGTGQPFYALQPRGIEPGEPFHESVEEMAIDYAAAVRDAQPEGAILLGGWSFGGTVAFEIARILERSGVTVSFVMMIDPPTPFVDSRGVEDDIEFLMERVPFYHGVSFDGWESQASREAQVMYLLKAIKVSGLLSQDLDDAHARHWLNLYKHHNKLVDLYKPSGPIDGKIIVFKPSEEIPFDVKMGDPMDWSGFTRAGVEVKKAPGNHFTMVSPVNTPVLVEKMKGYLQGEIRYD</sequence>
<accession>A0A450U486</accession>
<dbReference type="Gene3D" id="3.30.559.10">
    <property type="entry name" value="Chloramphenicol acetyltransferase-like domain"/>
    <property type="match status" value="1"/>
</dbReference>
<dbReference type="InterPro" id="IPR023213">
    <property type="entry name" value="CAT-like_dom_sf"/>
</dbReference>
<dbReference type="FunFam" id="3.40.50.12780:FF:000012">
    <property type="entry name" value="Non-ribosomal peptide synthetase"/>
    <property type="match status" value="1"/>
</dbReference>
<dbReference type="Pfam" id="PF00668">
    <property type="entry name" value="Condensation"/>
    <property type="match status" value="1"/>
</dbReference>
<dbReference type="PROSITE" id="PS00012">
    <property type="entry name" value="PHOSPHOPANTETHEINE"/>
    <property type="match status" value="1"/>
</dbReference>